<reference evidence="2" key="1">
    <citation type="submission" date="2019-06" db="EMBL/GenBank/DDBJ databases">
        <authorList>
            <person name="Broberg M."/>
        </authorList>
    </citation>
    <scope>NUCLEOTIDE SEQUENCE [LARGE SCALE GENOMIC DNA]</scope>
</reference>
<proteinExistence type="predicted"/>
<keyword evidence="2" id="KW-1185">Reference proteome</keyword>
<evidence type="ECO:0000313" key="2">
    <source>
        <dbReference type="Proteomes" id="UP000754883"/>
    </source>
</evidence>
<protein>
    <submittedName>
        <fullName evidence="1">Uncharacterized protein</fullName>
    </submittedName>
</protein>
<gene>
    <name evidence="1" type="ORF">CBYS24578_00015718</name>
</gene>
<evidence type="ECO:0000313" key="1">
    <source>
        <dbReference type="EMBL" id="CAG9982221.1"/>
    </source>
</evidence>
<dbReference type="Proteomes" id="UP000754883">
    <property type="component" value="Unassembled WGS sequence"/>
</dbReference>
<accession>A0A9N9U775</accession>
<dbReference type="EMBL" id="CABFNO020001339">
    <property type="protein sequence ID" value="CAG9982221.1"/>
    <property type="molecule type" value="Genomic_DNA"/>
</dbReference>
<reference evidence="1 2" key="2">
    <citation type="submission" date="2021-10" db="EMBL/GenBank/DDBJ databases">
        <authorList>
            <person name="Piombo E."/>
        </authorList>
    </citation>
    <scope>NUCLEOTIDE SEQUENCE [LARGE SCALE GENOMIC DNA]</scope>
</reference>
<comment type="caution">
    <text evidence="1">The sequence shown here is derived from an EMBL/GenBank/DDBJ whole genome shotgun (WGS) entry which is preliminary data.</text>
</comment>
<organism evidence="1 2">
    <name type="scientific">Clonostachys byssicola</name>
    <dbReference type="NCBI Taxonomy" id="160290"/>
    <lineage>
        <taxon>Eukaryota</taxon>
        <taxon>Fungi</taxon>
        <taxon>Dikarya</taxon>
        <taxon>Ascomycota</taxon>
        <taxon>Pezizomycotina</taxon>
        <taxon>Sordariomycetes</taxon>
        <taxon>Hypocreomycetidae</taxon>
        <taxon>Hypocreales</taxon>
        <taxon>Bionectriaceae</taxon>
        <taxon>Clonostachys</taxon>
    </lineage>
</organism>
<name>A0A9N9U775_9HYPO</name>
<sequence>MQMKLTGSCSARPPFGSCANYQRRGPIYEALGKKNKLRRKKQVIPTKMRLKRNAVMGGSSLISLIEHMSSNAAVGGTNEQNQIR</sequence>
<dbReference type="AlphaFoldDB" id="A0A9N9U775"/>